<dbReference type="GO" id="GO:0005524">
    <property type="term" value="F:ATP binding"/>
    <property type="evidence" value="ECO:0007669"/>
    <property type="project" value="UniProtKB-UniRule"/>
</dbReference>
<dbReference type="Pfam" id="PF03853">
    <property type="entry name" value="YjeF_N"/>
    <property type="match status" value="1"/>
</dbReference>
<feature type="binding site" evidence="18">
    <location>
        <position position="154"/>
    </location>
    <ligand>
        <name>(6S)-NADPHX</name>
        <dbReference type="ChEBI" id="CHEBI:64076"/>
    </ligand>
</feature>
<evidence type="ECO:0000256" key="9">
    <source>
        <dbReference type="ARBA" id="ARBA00022958"/>
    </source>
</evidence>
<dbReference type="EC" id="4.2.1.136" evidence="19"/>
<dbReference type="HAMAP" id="MF_01965">
    <property type="entry name" value="NADHX_dehydratase"/>
    <property type="match status" value="1"/>
</dbReference>
<comment type="function">
    <text evidence="17">Catalyzes the dehydration of the S-form of NAD(P)HX at the expense of ADP, which is converted to AMP. Together with NAD(P)HX epimerase, which catalyzes the epimerization of the S- and R-forms, the enzyme allows the repair of both epimers of NAD(P)HX, a damaged form of NAD(P)H that is a result of enzymatic or heat-dependent hydration.</text>
</comment>
<comment type="subunit">
    <text evidence="17">Homotetramer.</text>
</comment>
<feature type="binding site" evidence="18">
    <location>
        <position position="55"/>
    </location>
    <ligand>
        <name>K(+)</name>
        <dbReference type="ChEBI" id="CHEBI:29103"/>
    </ligand>
</feature>
<comment type="catalytic activity">
    <reaction evidence="15 17 19">
        <text>(6S)-NADHX + ADP = AMP + phosphate + NADH + H(+)</text>
        <dbReference type="Rhea" id="RHEA:32223"/>
        <dbReference type="ChEBI" id="CHEBI:15378"/>
        <dbReference type="ChEBI" id="CHEBI:43474"/>
        <dbReference type="ChEBI" id="CHEBI:57945"/>
        <dbReference type="ChEBI" id="CHEBI:64074"/>
        <dbReference type="ChEBI" id="CHEBI:456215"/>
        <dbReference type="ChEBI" id="CHEBI:456216"/>
        <dbReference type="EC" id="4.2.1.136"/>
    </reaction>
</comment>
<dbReference type="GO" id="GO:0052856">
    <property type="term" value="F:NAD(P)HX epimerase activity"/>
    <property type="evidence" value="ECO:0007669"/>
    <property type="project" value="UniProtKB-UniRule"/>
</dbReference>
<comment type="similarity">
    <text evidence="17">Belongs to the NnrD/CARKD family.</text>
</comment>
<keyword evidence="22" id="KW-0808">Transferase</keyword>
<evidence type="ECO:0000256" key="2">
    <source>
        <dbReference type="ARBA" id="ARBA00000909"/>
    </source>
</evidence>
<keyword evidence="22" id="KW-0418">Kinase</keyword>
<evidence type="ECO:0000256" key="12">
    <source>
        <dbReference type="ARBA" id="ARBA00023239"/>
    </source>
</evidence>
<keyword evidence="5 18" id="KW-0479">Metal-binding</keyword>
<dbReference type="Pfam" id="PF01256">
    <property type="entry name" value="Carb_kinase"/>
    <property type="match status" value="1"/>
</dbReference>
<comment type="catalytic activity">
    <reaction evidence="1 18 19">
        <text>(6R)-NADHX = (6S)-NADHX</text>
        <dbReference type="Rhea" id="RHEA:32215"/>
        <dbReference type="ChEBI" id="CHEBI:64074"/>
        <dbReference type="ChEBI" id="CHEBI:64075"/>
        <dbReference type="EC" id="5.1.99.6"/>
    </reaction>
</comment>
<feature type="binding site" evidence="17">
    <location>
        <position position="297"/>
    </location>
    <ligand>
        <name>(6S)-NADPHX</name>
        <dbReference type="ChEBI" id="CHEBI:64076"/>
    </ligand>
</feature>
<keyword evidence="12 17" id="KW-0456">Lyase</keyword>
<feature type="binding site" evidence="18">
    <location>
        <position position="136"/>
    </location>
    <ligand>
        <name>(6S)-NADPHX</name>
        <dbReference type="ChEBI" id="CHEBI:64076"/>
    </ligand>
</feature>
<dbReference type="PROSITE" id="PS51385">
    <property type="entry name" value="YJEF_N"/>
    <property type="match status" value="1"/>
</dbReference>
<dbReference type="GeneID" id="41589192"/>
<comment type="similarity">
    <text evidence="18">Belongs to the NnrE/AIBP family.</text>
</comment>
<comment type="similarity">
    <text evidence="3 19">In the N-terminal section; belongs to the NnrE/AIBP family.</text>
</comment>
<evidence type="ECO:0000256" key="15">
    <source>
        <dbReference type="ARBA" id="ARBA00048238"/>
    </source>
</evidence>
<dbReference type="InterPro" id="IPR000631">
    <property type="entry name" value="CARKD"/>
</dbReference>
<evidence type="ECO:0000256" key="6">
    <source>
        <dbReference type="ARBA" id="ARBA00022741"/>
    </source>
</evidence>
<feature type="binding site" evidence="17">
    <location>
        <position position="404"/>
    </location>
    <ligand>
        <name>(6S)-NADPHX</name>
        <dbReference type="ChEBI" id="CHEBI:64076"/>
    </ligand>
</feature>
<accession>A0A1N5WR58</accession>
<feature type="binding site" evidence="18">
    <location>
        <position position="121"/>
    </location>
    <ligand>
        <name>K(+)</name>
        <dbReference type="ChEBI" id="CHEBI:29103"/>
    </ligand>
</feature>
<dbReference type="GO" id="GO:0052855">
    <property type="term" value="F:ADP-dependent NAD(P)H-hydrate dehydratase activity"/>
    <property type="evidence" value="ECO:0007669"/>
    <property type="project" value="UniProtKB-UniRule"/>
</dbReference>
<comment type="caution">
    <text evidence="17">Lacks conserved residue(s) required for the propagation of feature annotation.</text>
</comment>
<proteinExistence type="inferred from homology"/>
<evidence type="ECO:0000256" key="8">
    <source>
        <dbReference type="ARBA" id="ARBA00022857"/>
    </source>
</evidence>
<evidence type="ECO:0000256" key="5">
    <source>
        <dbReference type="ARBA" id="ARBA00022723"/>
    </source>
</evidence>
<evidence type="ECO:0000256" key="1">
    <source>
        <dbReference type="ARBA" id="ARBA00000013"/>
    </source>
</evidence>
<name>A0A1N5WR58_9ARCH</name>
<dbReference type="EC" id="5.1.99.6" evidence="19"/>
<dbReference type="InterPro" id="IPR029056">
    <property type="entry name" value="Ribokinase-like"/>
</dbReference>
<evidence type="ECO:0000256" key="7">
    <source>
        <dbReference type="ARBA" id="ARBA00022840"/>
    </source>
</evidence>
<dbReference type="InterPro" id="IPR036652">
    <property type="entry name" value="YjeF_N_dom_sf"/>
</dbReference>
<comment type="similarity">
    <text evidence="4 19">In the C-terminal section; belongs to the NnrD/CARKD family.</text>
</comment>
<dbReference type="Proteomes" id="UP000195607">
    <property type="component" value="Chromosome I"/>
</dbReference>
<feature type="binding site" evidence="17">
    <location>
        <position position="344"/>
    </location>
    <ligand>
        <name>(6S)-NADPHX</name>
        <dbReference type="ChEBI" id="CHEBI:64076"/>
    </ligand>
</feature>
<gene>
    <name evidence="17" type="primary">nnrD</name>
    <name evidence="18" type="synonym">nnrE</name>
    <name evidence="22" type="ORF">CSP5_1956</name>
</gene>
<evidence type="ECO:0000256" key="10">
    <source>
        <dbReference type="ARBA" id="ARBA00023027"/>
    </source>
</evidence>
<evidence type="ECO:0000256" key="11">
    <source>
        <dbReference type="ARBA" id="ARBA00023235"/>
    </source>
</evidence>
<comment type="catalytic activity">
    <reaction evidence="16 17 19">
        <text>(6S)-NADPHX + ADP = AMP + phosphate + NADPH + H(+)</text>
        <dbReference type="Rhea" id="RHEA:32235"/>
        <dbReference type="ChEBI" id="CHEBI:15378"/>
        <dbReference type="ChEBI" id="CHEBI:43474"/>
        <dbReference type="ChEBI" id="CHEBI:57783"/>
        <dbReference type="ChEBI" id="CHEBI:64076"/>
        <dbReference type="ChEBI" id="CHEBI:456215"/>
        <dbReference type="ChEBI" id="CHEBI:456216"/>
        <dbReference type="EC" id="4.2.1.136"/>
    </reaction>
</comment>
<reference evidence="22 23" key="1">
    <citation type="submission" date="2016-04" db="EMBL/GenBank/DDBJ databases">
        <authorList>
            <person name="Evans L.H."/>
            <person name="Alamgir A."/>
            <person name="Owens N."/>
            <person name="Weber N.D."/>
            <person name="Virtaneva K."/>
            <person name="Barbian K."/>
            <person name="Babar A."/>
            <person name="Rosenke K."/>
        </authorList>
    </citation>
    <scope>NUCLEOTIDE SEQUENCE [LARGE SCALE GENOMIC DNA]</scope>
    <source>
        <strain evidence="23">S5(T) (JCM 30642 \VKM B-2941)</strain>
    </source>
</reference>
<feature type="binding site" evidence="18">
    <location>
        <begin position="125"/>
        <end position="131"/>
    </location>
    <ligand>
        <name>(6S)-NADPHX</name>
        <dbReference type="ChEBI" id="CHEBI:64076"/>
    </ligand>
</feature>
<dbReference type="SUPFAM" id="SSF53613">
    <property type="entry name" value="Ribokinase-like"/>
    <property type="match status" value="1"/>
</dbReference>
<evidence type="ECO:0000256" key="14">
    <source>
        <dbReference type="ARBA" id="ARBA00025153"/>
    </source>
</evidence>
<dbReference type="InterPro" id="IPR004443">
    <property type="entry name" value="YjeF_N_dom"/>
</dbReference>
<keyword evidence="7 17" id="KW-0067">ATP-binding</keyword>
<feature type="binding site" evidence="17">
    <location>
        <position position="237"/>
    </location>
    <ligand>
        <name>(6S)-NADPHX</name>
        <dbReference type="ChEBI" id="CHEBI:64076"/>
    </ligand>
</feature>
<comment type="function">
    <text evidence="14 19">Bifunctional enzyme that catalyzes the epimerization of the S- and R-forms of NAD(P)HX and the dehydration of the S-form of NAD(P)HX at the expense of ADP, which is converted to AMP. This allows the repair of both epimers of NAD(P)HX, a damaged form of NAD(P)H that is a result of enzymatic or heat-dependent hydration.</text>
</comment>
<keyword evidence="13" id="KW-0511">Multifunctional enzyme</keyword>
<evidence type="ECO:0000256" key="13">
    <source>
        <dbReference type="ARBA" id="ARBA00023268"/>
    </source>
</evidence>
<dbReference type="PROSITE" id="PS51383">
    <property type="entry name" value="YJEF_C_3"/>
    <property type="match status" value="1"/>
</dbReference>
<protein>
    <recommendedName>
        <fullName evidence="19">Bifunctional NAD(P)H-hydrate repair enzyme</fullName>
    </recommendedName>
    <alternativeName>
        <fullName evidence="19">Nicotinamide nucleotide repair protein</fullName>
    </alternativeName>
    <domain>
        <recommendedName>
            <fullName evidence="19">ADP-dependent (S)-NAD(P)H-hydrate dehydratase</fullName>
            <ecNumber evidence="19">4.2.1.136</ecNumber>
        </recommendedName>
        <alternativeName>
            <fullName evidence="19">ADP-dependent NAD(P)HX dehydratase</fullName>
        </alternativeName>
    </domain>
    <domain>
        <recommendedName>
            <fullName evidence="19">NAD(P)H-hydrate epimerase</fullName>
            <ecNumber evidence="19">5.1.99.6</ecNumber>
        </recommendedName>
    </domain>
</protein>
<evidence type="ECO:0000256" key="16">
    <source>
        <dbReference type="ARBA" id="ARBA00049209"/>
    </source>
</evidence>
<dbReference type="GO" id="GO:0110051">
    <property type="term" value="P:metabolite repair"/>
    <property type="evidence" value="ECO:0007669"/>
    <property type="project" value="TreeGrafter"/>
</dbReference>
<dbReference type="GO" id="GO:0046496">
    <property type="term" value="P:nicotinamide nucleotide metabolic process"/>
    <property type="evidence" value="ECO:0007669"/>
    <property type="project" value="UniProtKB-UniRule"/>
</dbReference>
<comment type="function">
    <text evidence="18">Catalyzes the epimerization of the S- and R-forms of NAD(P)HX, a damaged form of NAD(P)H that is a result of enzymatic or heat-dependent hydration. This is a prerequisite for the S-specific NAD(P)H-hydrate dehydratase to allow the repair of both epimers of NAD(P)HX.</text>
</comment>
<feature type="binding site" evidence="17">
    <location>
        <position position="403"/>
    </location>
    <ligand>
        <name>AMP</name>
        <dbReference type="ChEBI" id="CHEBI:456215"/>
    </ligand>
</feature>
<keyword evidence="9 18" id="KW-0630">Potassium</keyword>
<dbReference type="AlphaFoldDB" id="A0A1N5WR58"/>
<evidence type="ECO:0000256" key="18">
    <source>
        <dbReference type="HAMAP-Rule" id="MF_01966"/>
    </source>
</evidence>
<comment type="cofactor">
    <cofactor evidence="18 19">
        <name>K(+)</name>
        <dbReference type="ChEBI" id="CHEBI:29103"/>
    </cofactor>
    <text evidence="18 19">Binds 1 potassium ion per subunit.</text>
</comment>
<dbReference type="NCBIfam" id="TIGR00196">
    <property type="entry name" value="yjeF_cterm"/>
    <property type="match status" value="1"/>
</dbReference>
<dbReference type="PANTHER" id="PTHR12592:SF0">
    <property type="entry name" value="ATP-DEPENDENT (S)-NAD(P)H-HYDRATE DEHYDRATASE"/>
    <property type="match status" value="1"/>
</dbReference>
<dbReference type="GO" id="GO:0046872">
    <property type="term" value="F:metal ion binding"/>
    <property type="evidence" value="ECO:0007669"/>
    <property type="project" value="UniProtKB-UniRule"/>
</dbReference>
<keyword evidence="8 17" id="KW-0521">NADP</keyword>
<evidence type="ECO:0000259" key="21">
    <source>
        <dbReference type="PROSITE" id="PS51385"/>
    </source>
</evidence>
<dbReference type="EMBL" id="LT671858">
    <property type="protein sequence ID" value="SIM87792.1"/>
    <property type="molecule type" value="Genomic_DNA"/>
</dbReference>
<dbReference type="SUPFAM" id="SSF64153">
    <property type="entry name" value="YjeF N-terminal domain-like"/>
    <property type="match status" value="1"/>
</dbReference>
<keyword evidence="10 17" id="KW-0520">NAD</keyword>
<evidence type="ECO:0000256" key="19">
    <source>
        <dbReference type="PIRNR" id="PIRNR017184"/>
    </source>
</evidence>
<keyword evidence="11 18" id="KW-0413">Isomerase</keyword>
<evidence type="ECO:0000256" key="3">
    <source>
        <dbReference type="ARBA" id="ARBA00006001"/>
    </source>
</evidence>
<dbReference type="CDD" id="cd01171">
    <property type="entry name" value="YXKO-related"/>
    <property type="match status" value="1"/>
</dbReference>
<feature type="domain" description="YjeF C-terminal" evidence="20">
    <location>
        <begin position="203"/>
        <end position="462"/>
    </location>
</feature>
<feature type="domain" description="YjeF N-terminal" evidence="21">
    <location>
        <begin position="2"/>
        <end position="201"/>
    </location>
</feature>
<dbReference type="RefSeq" id="WP_021789673.1">
    <property type="nucleotide sequence ID" value="NZ_LT671858.1"/>
</dbReference>
<dbReference type="Gene3D" id="3.40.1190.20">
    <property type="match status" value="1"/>
</dbReference>
<feature type="binding site" evidence="18">
    <location>
        <position position="157"/>
    </location>
    <ligand>
        <name>K(+)</name>
        <dbReference type="ChEBI" id="CHEBI:29103"/>
    </ligand>
</feature>
<dbReference type="NCBIfam" id="TIGR00197">
    <property type="entry name" value="yjeF_nterm"/>
    <property type="match status" value="1"/>
</dbReference>
<evidence type="ECO:0000259" key="20">
    <source>
        <dbReference type="PROSITE" id="PS51383"/>
    </source>
</evidence>
<dbReference type="PIRSF" id="PIRSF017184">
    <property type="entry name" value="Nnr"/>
    <property type="match status" value="1"/>
</dbReference>
<evidence type="ECO:0000256" key="4">
    <source>
        <dbReference type="ARBA" id="ARBA00009524"/>
    </source>
</evidence>
<keyword evidence="6 17" id="KW-0547">Nucleotide-binding</keyword>
<organism evidence="22 23">
    <name type="scientific">Cuniculiplasma divulgatum</name>
    <dbReference type="NCBI Taxonomy" id="1673428"/>
    <lineage>
        <taxon>Archaea</taxon>
        <taxon>Methanobacteriati</taxon>
        <taxon>Thermoplasmatota</taxon>
        <taxon>Thermoplasmata</taxon>
        <taxon>Thermoplasmatales</taxon>
        <taxon>Cuniculiplasmataceae</taxon>
        <taxon>Cuniculiplasma</taxon>
    </lineage>
</organism>
<dbReference type="Gene3D" id="3.40.50.10260">
    <property type="entry name" value="YjeF N-terminal domain"/>
    <property type="match status" value="1"/>
</dbReference>
<evidence type="ECO:0000313" key="23">
    <source>
        <dbReference type="Proteomes" id="UP000195607"/>
    </source>
</evidence>
<evidence type="ECO:0000256" key="17">
    <source>
        <dbReference type="HAMAP-Rule" id="MF_01965"/>
    </source>
</evidence>
<comment type="catalytic activity">
    <reaction evidence="2 18 19">
        <text>(6R)-NADPHX = (6S)-NADPHX</text>
        <dbReference type="Rhea" id="RHEA:32227"/>
        <dbReference type="ChEBI" id="CHEBI:64076"/>
        <dbReference type="ChEBI" id="CHEBI:64077"/>
        <dbReference type="EC" id="5.1.99.6"/>
    </reaction>
</comment>
<dbReference type="InterPro" id="IPR030677">
    <property type="entry name" value="Nnr"/>
</dbReference>
<dbReference type="HAMAP" id="MF_01966">
    <property type="entry name" value="NADHX_epimerase"/>
    <property type="match status" value="1"/>
</dbReference>
<dbReference type="PANTHER" id="PTHR12592">
    <property type="entry name" value="ATP-DEPENDENT (S)-NAD(P)H-HYDRATE DEHYDRATASE FAMILY MEMBER"/>
    <property type="match status" value="1"/>
</dbReference>
<comment type="cofactor">
    <cofactor evidence="17">
        <name>Mg(2+)</name>
        <dbReference type="ChEBI" id="CHEBI:18420"/>
    </cofactor>
</comment>
<feature type="binding site" evidence="18">
    <location>
        <begin position="54"/>
        <end position="58"/>
    </location>
    <ligand>
        <name>(6S)-NADPHX</name>
        <dbReference type="ChEBI" id="CHEBI:64076"/>
    </ligand>
</feature>
<evidence type="ECO:0000313" key="22">
    <source>
        <dbReference type="EMBL" id="SIM87792.1"/>
    </source>
</evidence>
<dbReference type="GO" id="GO:0016301">
    <property type="term" value="F:kinase activity"/>
    <property type="evidence" value="ECO:0007669"/>
    <property type="project" value="UniProtKB-KW"/>
</dbReference>
<sequence>MMENIEGKRIDFNYKWNHGDLFILMENAGKAVSEYITEKYGKNRNILVISGSGNNGGDGIITAHNLDSDNNLKLIVMTRSDGSVSSLSRRAMEKFGNDRIIKNPNTGDIRKMISESDIIVDAIFGTGIRDPVKEPYSSIIEEINLSRAEVISIDVPSGLGTSHSVLPDATVTFTDVKEGMNEKNSGSINVRNIGIDEREINYAGPGDMVYFPKIEKNGHKGQNGKVLIMAGWKFTGAGCMTARAAENALPDLITMLVPKASSTIFSIKLEDQIVGVFNSLNMKNELEKCNAVLTGPGMGISEDSVKVVLAVCKSGKKAVFDADAIHIMAEHRDLINQNMLFTPHSHEFEVLTGTEANRENAEKFSVKYGCTILLKGPADIITNGKKTVISEGGSPRMAMGGTGDILAGLCTGLMARNMDPFHAAVLGSFINKKNGERVEKERSYWFNTYDLLGSMGRTFRQYYDFIISNE</sequence>